<sequence length="205" mass="19991">MLAWRSRWVVTALGLGIAAAGVLGTLRPAPPETRPVVVAGLPLVAGTRLTADDVRVVDVPTRLAADGAAARVDEVLDRSLAVDLTPGSPLVPGVLAADGATGPPGTVVTTVRLADTGAAAMLEPGRRVDVLAATPEGGPATVVAARALVLPPPAAPGPEATAGLGTALAADADHPPPVLLAVTPEESLALAGAAASSVLSAVVVP</sequence>
<dbReference type="AlphaFoldDB" id="F4GZ95"/>
<evidence type="ECO:0000313" key="3">
    <source>
        <dbReference type="Proteomes" id="UP000008460"/>
    </source>
</evidence>
<organism evidence="2 3">
    <name type="scientific">Cellulomonas fimi (strain ATCC 484 / DSM 20113 / JCM 1341 / CCUG 24087 / LMG 16345 / NBRC 15513 / NCIMB 8980 / NCTC 7547 / NRS-133)</name>
    <dbReference type="NCBI Taxonomy" id="590998"/>
    <lineage>
        <taxon>Bacteria</taxon>
        <taxon>Bacillati</taxon>
        <taxon>Actinomycetota</taxon>
        <taxon>Actinomycetes</taxon>
        <taxon>Micrococcales</taxon>
        <taxon>Cellulomonadaceae</taxon>
        <taxon>Cellulomonas</taxon>
    </lineage>
</organism>
<dbReference type="CDD" id="cd11614">
    <property type="entry name" value="SAF_CpaB_FlgA_like"/>
    <property type="match status" value="1"/>
</dbReference>
<dbReference type="eggNOG" id="COG3745">
    <property type="taxonomic scope" value="Bacteria"/>
</dbReference>
<feature type="domain" description="SAF" evidence="1">
    <location>
        <begin position="34"/>
        <end position="96"/>
    </location>
</feature>
<name>F4GZ95_CELFA</name>
<dbReference type="Proteomes" id="UP000008460">
    <property type="component" value="Chromosome"/>
</dbReference>
<dbReference type="InterPro" id="IPR013974">
    <property type="entry name" value="SAF"/>
</dbReference>
<dbReference type="KEGG" id="cfi:Celf_3096"/>
<dbReference type="HOGENOM" id="CLU_088190_3_0_11"/>
<dbReference type="STRING" id="590998.Celf_3096"/>
<dbReference type="EMBL" id="CP002666">
    <property type="protein sequence ID" value="AEE47211.1"/>
    <property type="molecule type" value="Genomic_DNA"/>
</dbReference>
<accession>F4GZ95</accession>
<dbReference type="SMART" id="SM00858">
    <property type="entry name" value="SAF"/>
    <property type="match status" value="1"/>
</dbReference>
<protein>
    <submittedName>
        <fullName evidence="2">SAF domain protein</fullName>
    </submittedName>
</protein>
<gene>
    <name evidence="2" type="ordered locus">Celf_3096</name>
</gene>
<evidence type="ECO:0000259" key="1">
    <source>
        <dbReference type="SMART" id="SM00858"/>
    </source>
</evidence>
<proteinExistence type="predicted"/>
<keyword evidence="3" id="KW-1185">Reference proteome</keyword>
<evidence type="ECO:0000313" key="2">
    <source>
        <dbReference type="EMBL" id="AEE47211.1"/>
    </source>
</evidence>
<dbReference type="Pfam" id="PF08666">
    <property type="entry name" value="SAF"/>
    <property type="match status" value="1"/>
</dbReference>
<reference evidence="2 3" key="1">
    <citation type="submission" date="2011-04" db="EMBL/GenBank/DDBJ databases">
        <title>Complete sequence of Cellulomonas fimi ATCC 484.</title>
        <authorList>
            <consortium name="US DOE Joint Genome Institute"/>
            <person name="Lucas S."/>
            <person name="Han J."/>
            <person name="Lapidus A."/>
            <person name="Cheng J.-F."/>
            <person name="Goodwin L."/>
            <person name="Pitluck S."/>
            <person name="Peters L."/>
            <person name="Chertkov O."/>
            <person name="Detter J.C."/>
            <person name="Han C."/>
            <person name="Tapia R."/>
            <person name="Land M."/>
            <person name="Hauser L."/>
            <person name="Kyrpides N."/>
            <person name="Ivanova N."/>
            <person name="Ovchinnikova G."/>
            <person name="Pagani I."/>
            <person name="Mead D."/>
            <person name="Brumm P."/>
            <person name="Woyke T."/>
        </authorList>
    </citation>
    <scope>NUCLEOTIDE SEQUENCE [LARGE SCALE GENOMIC DNA]</scope>
    <source>
        <strain evidence="3">ATCC 484 / DSM 20113 / JCM 1341 / NBRC 15513 / NCIMB 8980 / NCTC 7547</strain>
    </source>
</reference>